<feature type="region of interest" description="Disordered" evidence="1">
    <location>
        <begin position="71"/>
        <end position="91"/>
    </location>
</feature>
<keyword evidence="4" id="KW-1185">Reference proteome</keyword>
<dbReference type="RefSeq" id="WP_087137309.1">
    <property type="nucleotide sequence ID" value="NZ_FUKR01000050.1"/>
</dbReference>
<evidence type="ECO:0000256" key="1">
    <source>
        <dbReference type="SAM" id="MobiDB-lite"/>
    </source>
</evidence>
<dbReference type="EMBL" id="FUKR01000050">
    <property type="protein sequence ID" value="SJN34234.1"/>
    <property type="molecule type" value="Genomic_DNA"/>
</dbReference>
<evidence type="ECO:0000313" key="4">
    <source>
        <dbReference type="Proteomes" id="UP000196778"/>
    </source>
</evidence>
<keyword evidence="2" id="KW-0812">Transmembrane</keyword>
<organism evidence="3 4">
    <name type="scientific">Mycetocola reblochoni REB411</name>
    <dbReference type="NCBI Taxonomy" id="1255698"/>
    <lineage>
        <taxon>Bacteria</taxon>
        <taxon>Bacillati</taxon>
        <taxon>Actinomycetota</taxon>
        <taxon>Actinomycetes</taxon>
        <taxon>Micrococcales</taxon>
        <taxon>Microbacteriaceae</taxon>
        <taxon>Mycetocola</taxon>
    </lineage>
</organism>
<keyword evidence="2" id="KW-0472">Membrane</keyword>
<proteinExistence type="predicted"/>
<reference evidence="4" key="1">
    <citation type="submission" date="2017-02" db="EMBL/GenBank/DDBJ databases">
        <authorList>
            <person name="Dridi B."/>
        </authorList>
    </citation>
    <scope>NUCLEOTIDE SEQUENCE [LARGE SCALE GENOMIC DNA]</scope>
    <source>
        <strain evidence="4">EB411</strain>
    </source>
</reference>
<gene>
    <name evidence="3" type="ORF">FM119_08855</name>
</gene>
<protein>
    <submittedName>
        <fullName evidence="3">Uncharacterized protein</fullName>
    </submittedName>
</protein>
<name>A0A1R4JQL8_9MICO</name>
<evidence type="ECO:0000256" key="2">
    <source>
        <dbReference type="SAM" id="Phobius"/>
    </source>
</evidence>
<feature type="transmembrane region" description="Helical" evidence="2">
    <location>
        <begin position="6"/>
        <end position="28"/>
    </location>
</feature>
<sequence length="91" mass="10017">MPSEAYGWFATAAVAVIGALATIGAALANNSGRRENNLIEQLQEQSNTQAQQIGGLLKRERARDDYIEQLRLHISNGNPPPPPPWPDDLRR</sequence>
<dbReference type="Proteomes" id="UP000196778">
    <property type="component" value="Unassembled WGS sequence"/>
</dbReference>
<dbReference type="AlphaFoldDB" id="A0A1R4JQL8"/>
<evidence type="ECO:0000313" key="3">
    <source>
        <dbReference type="EMBL" id="SJN34234.1"/>
    </source>
</evidence>
<keyword evidence="2" id="KW-1133">Transmembrane helix</keyword>
<feature type="compositionally biased region" description="Pro residues" evidence="1">
    <location>
        <begin position="78"/>
        <end position="91"/>
    </location>
</feature>
<accession>A0A1R4JQL8</accession>